<gene>
    <name evidence="1" type="ORF">C7460_10198</name>
</gene>
<dbReference type="Proteomes" id="UP000256779">
    <property type="component" value="Unassembled WGS sequence"/>
</dbReference>
<evidence type="ECO:0000313" key="2">
    <source>
        <dbReference type="Proteomes" id="UP000256779"/>
    </source>
</evidence>
<comment type="caution">
    <text evidence="1">The sequence shown here is derived from an EMBL/GenBank/DDBJ whole genome shotgun (WGS) entry which is preliminary data.</text>
</comment>
<accession>A0A3D9LGS8</accession>
<sequence>MNWILAVLILTFAQQSRTLTLQVTGVEAAGGTLRVAVYDSEENFMNEEQIAHFAEERVKDSGPQKVTLQLPDGVYALAIYHDLNDDQELNTNLLGVPKEAYGFSNNVMGTFGPPSFQEASFSVSDDTILAIDLR</sequence>
<protein>
    <submittedName>
        <fullName evidence="1">Uncharacterized protein (DUF2141 family)</fullName>
    </submittedName>
</protein>
<organism evidence="1 2">
    <name type="scientific">Marinoscillum furvescens DSM 4134</name>
    <dbReference type="NCBI Taxonomy" id="1122208"/>
    <lineage>
        <taxon>Bacteria</taxon>
        <taxon>Pseudomonadati</taxon>
        <taxon>Bacteroidota</taxon>
        <taxon>Cytophagia</taxon>
        <taxon>Cytophagales</taxon>
        <taxon>Reichenbachiellaceae</taxon>
        <taxon>Marinoscillum</taxon>
    </lineage>
</organism>
<dbReference type="EMBL" id="QREG01000001">
    <property type="protein sequence ID" value="REE05581.1"/>
    <property type="molecule type" value="Genomic_DNA"/>
</dbReference>
<name>A0A3D9LGS8_MARFU</name>
<dbReference type="AlphaFoldDB" id="A0A3D9LGS8"/>
<keyword evidence="2" id="KW-1185">Reference proteome</keyword>
<dbReference type="Pfam" id="PF09912">
    <property type="entry name" value="DUF2141"/>
    <property type="match status" value="1"/>
</dbReference>
<evidence type="ECO:0000313" key="1">
    <source>
        <dbReference type="EMBL" id="REE05581.1"/>
    </source>
</evidence>
<proteinExistence type="predicted"/>
<dbReference type="OrthoDB" id="9788332at2"/>
<reference evidence="1 2" key="1">
    <citation type="submission" date="2018-07" db="EMBL/GenBank/DDBJ databases">
        <title>Genomic Encyclopedia of Type Strains, Phase IV (KMG-IV): sequencing the most valuable type-strain genomes for metagenomic binning, comparative biology and taxonomic classification.</title>
        <authorList>
            <person name="Goeker M."/>
        </authorList>
    </citation>
    <scope>NUCLEOTIDE SEQUENCE [LARGE SCALE GENOMIC DNA]</scope>
    <source>
        <strain evidence="1 2">DSM 4134</strain>
    </source>
</reference>
<dbReference type="InterPro" id="IPR018673">
    <property type="entry name" value="DUF2141"/>
</dbReference>
<dbReference type="RefSeq" id="WP_115866100.1">
    <property type="nucleotide sequence ID" value="NZ_QREG01000001.1"/>
</dbReference>